<proteinExistence type="inferred from homology"/>
<dbReference type="CDD" id="cd06558">
    <property type="entry name" value="crotonase-like"/>
    <property type="match status" value="1"/>
</dbReference>
<dbReference type="NCBIfam" id="NF006109">
    <property type="entry name" value="PRK08260.1"/>
    <property type="match status" value="1"/>
</dbReference>
<organism evidence="2 3">
    <name type="scientific">Phenylobacterium parvum</name>
    <dbReference type="NCBI Taxonomy" id="2201350"/>
    <lineage>
        <taxon>Bacteria</taxon>
        <taxon>Pseudomonadati</taxon>
        <taxon>Pseudomonadota</taxon>
        <taxon>Alphaproteobacteria</taxon>
        <taxon>Caulobacterales</taxon>
        <taxon>Caulobacteraceae</taxon>
        <taxon>Phenylobacterium</taxon>
    </lineage>
</organism>
<dbReference type="SUPFAM" id="SSF52096">
    <property type="entry name" value="ClpP/crotonase"/>
    <property type="match status" value="1"/>
</dbReference>
<dbReference type="KEGG" id="phb:HYN04_05000"/>
<protein>
    <submittedName>
        <fullName evidence="2">Enoyl-CoA hydratase</fullName>
        <ecNumber evidence="2">4.2.1.17</ecNumber>
    </submittedName>
</protein>
<dbReference type="AlphaFoldDB" id="A0A2Z3HQU9"/>
<dbReference type="Proteomes" id="UP000247763">
    <property type="component" value="Chromosome"/>
</dbReference>
<comment type="similarity">
    <text evidence="1">Belongs to the enoyl-CoA hydratase/isomerase family.</text>
</comment>
<dbReference type="GO" id="GO:0004300">
    <property type="term" value="F:enoyl-CoA hydratase activity"/>
    <property type="evidence" value="ECO:0007669"/>
    <property type="project" value="UniProtKB-EC"/>
</dbReference>
<dbReference type="PANTHER" id="PTHR43684">
    <property type="match status" value="1"/>
</dbReference>
<dbReference type="InterPro" id="IPR051053">
    <property type="entry name" value="ECH/Chromodomain_protein"/>
</dbReference>
<evidence type="ECO:0000313" key="3">
    <source>
        <dbReference type="Proteomes" id="UP000247763"/>
    </source>
</evidence>
<evidence type="ECO:0000313" key="2">
    <source>
        <dbReference type="EMBL" id="AWM77175.1"/>
    </source>
</evidence>
<dbReference type="InterPro" id="IPR001753">
    <property type="entry name" value="Enoyl-CoA_hydra/iso"/>
</dbReference>
<sequence>MSSPTPTFETILYSVEDHIATITLHRPERMNAWTLQMCNDLRAAFDLTDRDDDVRAVIVTGSGRAFCAGADLSGGSQTFGAAKPDKDTPVRRDTAGLVTLRIFDSLKPVIGAINGAAVGVGVTMILPMDVRIASTEARFGLVFNRRGIIMEGASSFFLPRLVGMPATLDWIYSGRVFPASEALEKGLVSALHPPESLMDAARALAHEYADNTAPVSSALTRQLCWRMLGASHPMEAHRAESRALMARGGSEDAVEGVKSFFEKRPANFTDRVSSLPDVFPDWVDPEF</sequence>
<dbReference type="OrthoDB" id="9777711at2"/>
<dbReference type="InterPro" id="IPR029045">
    <property type="entry name" value="ClpP/crotonase-like_dom_sf"/>
</dbReference>
<dbReference type="RefSeq" id="WP_110449744.1">
    <property type="nucleotide sequence ID" value="NZ_CP029479.1"/>
</dbReference>
<dbReference type="PANTHER" id="PTHR43684:SF4">
    <property type="entry name" value="ENOYL-COA HYDRATASE_ISOMERASE FAMILY PROTEIN (AFU_ORTHOLOGUE AFUA_1G01890)"/>
    <property type="match status" value="1"/>
</dbReference>
<dbReference type="EC" id="4.2.1.17" evidence="2"/>
<name>A0A2Z3HQU9_9CAUL</name>
<keyword evidence="3" id="KW-1185">Reference proteome</keyword>
<accession>A0A2Z3HQU9</accession>
<keyword evidence="2" id="KW-0456">Lyase</keyword>
<dbReference type="EMBL" id="CP029479">
    <property type="protein sequence ID" value="AWM77175.1"/>
    <property type="molecule type" value="Genomic_DNA"/>
</dbReference>
<reference evidence="3" key="1">
    <citation type="submission" date="2018-05" db="EMBL/GenBank/DDBJ databases">
        <title>Genome sequencing of Phenylobacterium sp. HYN0004.</title>
        <authorList>
            <person name="Yi H."/>
            <person name="Baek C."/>
        </authorList>
    </citation>
    <scope>NUCLEOTIDE SEQUENCE [LARGE SCALE GENOMIC DNA]</scope>
    <source>
        <strain evidence="3">HYN0004</strain>
    </source>
</reference>
<gene>
    <name evidence="2" type="ORF">HYN04_05000</name>
</gene>
<dbReference type="Pfam" id="PF00378">
    <property type="entry name" value="ECH_1"/>
    <property type="match status" value="1"/>
</dbReference>
<dbReference type="Gene3D" id="3.90.226.10">
    <property type="entry name" value="2-enoyl-CoA Hydratase, Chain A, domain 1"/>
    <property type="match status" value="1"/>
</dbReference>
<evidence type="ECO:0000256" key="1">
    <source>
        <dbReference type="ARBA" id="ARBA00005254"/>
    </source>
</evidence>